<dbReference type="PROSITE" id="PS50297">
    <property type="entry name" value="ANK_REP_REGION"/>
    <property type="match status" value="1"/>
</dbReference>
<dbReference type="AlphaFoldDB" id="A0A232FDG3"/>
<evidence type="ECO:0000256" key="4">
    <source>
        <dbReference type="SAM" id="MobiDB-lite"/>
    </source>
</evidence>
<dbReference type="PANTHER" id="PTHR24171">
    <property type="entry name" value="ANKYRIN REPEAT DOMAIN-CONTAINING PROTEIN 39-RELATED"/>
    <property type="match status" value="1"/>
</dbReference>
<dbReference type="SUPFAM" id="SSF48403">
    <property type="entry name" value="Ankyrin repeat"/>
    <property type="match status" value="1"/>
</dbReference>
<sequence>MTIYGCLLTTPTINVYYEINFHIQNRNSKAALAMLKEHPLQSRFYDGDGLTHLHIAVSKGLTDVAIYLMKQGCNVNFADCEGNTALTLAMQNLPFERDTECIYYLLYYGGNLAQKNKEGLNALGIFAERNLFRKKNIHHALLLAIKSCKLSDIKIAELLHDAKWPISAVLDIQKPNVISIMEEMDDNARRRILPSQTMSSFNTPRSQYRRPQRH</sequence>
<evidence type="ECO:0000256" key="1">
    <source>
        <dbReference type="ARBA" id="ARBA00022737"/>
    </source>
</evidence>
<dbReference type="EMBL" id="NNAY01000376">
    <property type="protein sequence ID" value="OXU28801.1"/>
    <property type="molecule type" value="Genomic_DNA"/>
</dbReference>
<feature type="repeat" description="ANK" evidence="3">
    <location>
        <begin position="48"/>
        <end position="80"/>
    </location>
</feature>
<comment type="caution">
    <text evidence="5">The sequence shown here is derived from an EMBL/GenBank/DDBJ whole genome shotgun (WGS) entry which is preliminary data.</text>
</comment>
<evidence type="ECO:0000313" key="6">
    <source>
        <dbReference type="Proteomes" id="UP000215335"/>
    </source>
</evidence>
<evidence type="ECO:0000256" key="3">
    <source>
        <dbReference type="PROSITE-ProRule" id="PRU00023"/>
    </source>
</evidence>
<organism evidence="5 6">
    <name type="scientific">Trichomalopsis sarcophagae</name>
    <dbReference type="NCBI Taxonomy" id="543379"/>
    <lineage>
        <taxon>Eukaryota</taxon>
        <taxon>Metazoa</taxon>
        <taxon>Ecdysozoa</taxon>
        <taxon>Arthropoda</taxon>
        <taxon>Hexapoda</taxon>
        <taxon>Insecta</taxon>
        <taxon>Pterygota</taxon>
        <taxon>Neoptera</taxon>
        <taxon>Endopterygota</taxon>
        <taxon>Hymenoptera</taxon>
        <taxon>Apocrita</taxon>
        <taxon>Proctotrupomorpha</taxon>
        <taxon>Chalcidoidea</taxon>
        <taxon>Pteromalidae</taxon>
        <taxon>Pteromalinae</taxon>
        <taxon>Trichomalopsis</taxon>
    </lineage>
</organism>
<keyword evidence="6" id="KW-1185">Reference proteome</keyword>
<dbReference type="SMART" id="SM00248">
    <property type="entry name" value="ANK"/>
    <property type="match status" value="3"/>
</dbReference>
<name>A0A232FDG3_9HYME</name>
<dbReference type="InterPro" id="IPR002110">
    <property type="entry name" value="Ankyrin_rpt"/>
</dbReference>
<dbReference type="Gene3D" id="1.25.40.20">
    <property type="entry name" value="Ankyrin repeat-containing domain"/>
    <property type="match status" value="1"/>
</dbReference>
<keyword evidence="2 3" id="KW-0040">ANK repeat</keyword>
<evidence type="ECO:0000313" key="5">
    <source>
        <dbReference type="EMBL" id="OXU28801.1"/>
    </source>
</evidence>
<dbReference type="Pfam" id="PF12796">
    <property type="entry name" value="Ank_2"/>
    <property type="match status" value="1"/>
</dbReference>
<protein>
    <recommendedName>
        <fullName evidence="7">SOCS box domain-containing protein</fullName>
    </recommendedName>
</protein>
<feature type="compositionally biased region" description="Polar residues" evidence="4">
    <location>
        <begin position="194"/>
        <end position="206"/>
    </location>
</feature>
<keyword evidence="1" id="KW-0677">Repeat</keyword>
<feature type="region of interest" description="Disordered" evidence="4">
    <location>
        <begin position="192"/>
        <end position="214"/>
    </location>
</feature>
<dbReference type="PROSITE" id="PS50088">
    <property type="entry name" value="ANK_REPEAT"/>
    <property type="match status" value="1"/>
</dbReference>
<accession>A0A232FDG3</accession>
<dbReference type="Proteomes" id="UP000215335">
    <property type="component" value="Unassembled WGS sequence"/>
</dbReference>
<reference evidence="5 6" key="1">
    <citation type="journal article" date="2017" name="Curr. Biol.">
        <title>The Evolution of Venom by Co-option of Single-Copy Genes.</title>
        <authorList>
            <person name="Martinson E.O."/>
            <person name="Mrinalini"/>
            <person name="Kelkar Y.D."/>
            <person name="Chang C.H."/>
            <person name="Werren J.H."/>
        </authorList>
    </citation>
    <scope>NUCLEOTIDE SEQUENCE [LARGE SCALE GENOMIC DNA]</scope>
    <source>
        <strain evidence="5 6">Alberta</strain>
        <tissue evidence="5">Whole body</tissue>
    </source>
</reference>
<proteinExistence type="predicted"/>
<evidence type="ECO:0008006" key="7">
    <source>
        <dbReference type="Google" id="ProtNLM"/>
    </source>
</evidence>
<dbReference type="InterPro" id="IPR036770">
    <property type="entry name" value="Ankyrin_rpt-contain_sf"/>
</dbReference>
<evidence type="ECO:0000256" key="2">
    <source>
        <dbReference type="ARBA" id="ARBA00023043"/>
    </source>
</evidence>
<gene>
    <name evidence="5" type="ORF">TSAR_009279</name>
</gene>